<evidence type="ECO:0000313" key="2">
    <source>
        <dbReference type="Proteomes" id="UP000261540"/>
    </source>
</evidence>
<dbReference type="Ensembl" id="ENSPKIT00000011039.1">
    <property type="protein sequence ID" value="ENSPKIP00000030228.1"/>
    <property type="gene ID" value="ENSPKIG00000011162.1"/>
</dbReference>
<protein>
    <submittedName>
        <fullName evidence="1">Uncharacterized protein</fullName>
    </submittedName>
</protein>
<organism evidence="1 2">
    <name type="scientific">Paramormyrops kingsleyae</name>
    <dbReference type="NCBI Taxonomy" id="1676925"/>
    <lineage>
        <taxon>Eukaryota</taxon>
        <taxon>Metazoa</taxon>
        <taxon>Chordata</taxon>
        <taxon>Craniata</taxon>
        <taxon>Vertebrata</taxon>
        <taxon>Euteleostomi</taxon>
        <taxon>Actinopterygii</taxon>
        <taxon>Neopterygii</taxon>
        <taxon>Teleostei</taxon>
        <taxon>Osteoglossocephala</taxon>
        <taxon>Osteoglossomorpha</taxon>
        <taxon>Osteoglossiformes</taxon>
        <taxon>Mormyridae</taxon>
        <taxon>Paramormyrops</taxon>
    </lineage>
</organism>
<reference evidence="1" key="1">
    <citation type="submission" date="2025-08" db="UniProtKB">
        <authorList>
            <consortium name="Ensembl"/>
        </authorList>
    </citation>
    <scope>IDENTIFICATION</scope>
</reference>
<dbReference type="Proteomes" id="UP000261540">
    <property type="component" value="Unplaced"/>
</dbReference>
<evidence type="ECO:0000313" key="1">
    <source>
        <dbReference type="Ensembl" id="ENSPKIP00000030228.1"/>
    </source>
</evidence>
<sequence>LLSSSSLASMHVMSPFPILFWTGVGSSLRTLKRELSRSADLSGVSPWRDAAVPCSFKGPSGTKAKQVTSAVWRLLPSPSPLMRLITSTPSLYCKARYLCR</sequence>
<reference evidence="1" key="2">
    <citation type="submission" date="2025-09" db="UniProtKB">
        <authorList>
            <consortium name="Ensembl"/>
        </authorList>
    </citation>
    <scope>IDENTIFICATION</scope>
</reference>
<keyword evidence="2" id="KW-1185">Reference proteome</keyword>
<name>A0A3B3SIP8_9TELE</name>
<dbReference type="AlphaFoldDB" id="A0A3B3SIP8"/>
<proteinExistence type="predicted"/>
<accession>A0A3B3SIP8</accession>